<dbReference type="EC" id="5.99.1.4" evidence="1"/>
<dbReference type="InterPro" id="IPR014440">
    <property type="entry name" value="HCCAis_GSTk"/>
</dbReference>
<gene>
    <name evidence="3" type="ORF">HND93_14605</name>
</gene>
<feature type="domain" description="DSBA-like thioredoxin" evidence="2">
    <location>
        <begin position="6"/>
        <end position="205"/>
    </location>
</feature>
<keyword evidence="4" id="KW-1185">Reference proteome</keyword>
<organism evidence="3 4">
    <name type="scientific">Azospirillum oleiclasticum</name>
    <dbReference type="NCBI Taxonomy" id="2735135"/>
    <lineage>
        <taxon>Bacteria</taxon>
        <taxon>Pseudomonadati</taxon>
        <taxon>Pseudomonadota</taxon>
        <taxon>Alphaproteobacteria</taxon>
        <taxon>Rhodospirillales</taxon>
        <taxon>Azospirillaceae</taxon>
        <taxon>Azospirillum</taxon>
    </lineage>
</organism>
<proteinExistence type="inferred from homology"/>
<dbReference type="InterPro" id="IPR036249">
    <property type="entry name" value="Thioredoxin-like_sf"/>
</dbReference>
<keyword evidence="1 3" id="KW-0413">Isomerase</keyword>
<dbReference type="InterPro" id="IPR051924">
    <property type="entry name" value="GST_Kappa/NadH"/>
</dbReference>
<dbReference type="EMBL" id="JABFDB010000010">
    <property type="protein sequence ID" value="NYZ20942.1"/>
    <property type="molecule type" value="Genomic_DNA"/>
</dbReference>
<evidence type="ECO:0000313" key="3">
    <source>
        <dbReference type="EMBL" id="NYZ20942.1"/>
    </source>
</evidence>
<dbReference type="InterPro" id="IPR001853">
    <property type="entry name" value="DSBA-like_thioredoxin_dom"/>
</dbReference>
<reference evidence="3 4" key="1">
    <citation type="submission" date="2020-05" db="EMBL/GenBank/DDBJ databases">
        <title>Azospirillum oleiclasticum sp. nov, a nitrogen-fixing and heavy crude oil-emulsifying bacterium isolated from the crude oil of Yumen Oilfield.</title>
        <authorList>
            <person name="Wu D."/>
            <person name="Cai M."/>
            <person name="Zhang X."/>
        </authorList>
    </citation>
    <scope>NUCLEOTIDE SEQUENCE [LARGE SCALE GENOMIC DNA]</scope>
    <source>
        <strain evidence="3 4">ROY-1-1-2</strain>
    </source>
</reference>
<name>A0ABX2T9F2_9PROT</name>
<dbReference type="SUPFAM" id="SSF52833">
    <property type="entry name" value="Thioredoxin-like"/>
    <property type="match status" value="1"/>
</dbReference>
<dbReference type="Pfam" id="PF01323">
    <property type="entry name" value="DSBA"/>
    <property type="match status" value="1"/>
</dbReference>
<comment type="similarity">
    <text evidence="1">Belongs to the GST superfamily. NadH family.</text>
</comment>
<sequence length="224" mass="25293">MSLSFDVFWSFRSPYSYLVTKRLVRLVEEWDVTAVIRPVRPLAVRTPDHFVRMDPLWRPYLFLDTKRTADYLGLPFARPRPDPIIQDPQTNVIAAEQPYIQNLTHLGIAACRMGRGLAYIDHVGSMLWDGTVVGWDQGDHLARAAAAAGLDHDRLQAMVDDDRDGCEAELQANEAALRAAGHWGVPTFVFEGEPFFGQDHLDVLLWRLRRHGTARRSSGEAVDG</sequence>
<evidence type="ECO:0000256" key="1">
    <source>
        <dbReference type="PIRNR" id="PIRNR006386"/>
    </source>
</evidence>
<dbReference type="PANTHER" id="PTHR42943">
    <property type="entry name" value="GLUTATHIONE S-TRANSFERASE KAPPA"/>
    <property type="match status" value="1"/>
</dbReference>
<evidence type="ECO:0000259" key="2">
    <source>
        <dbReference type="Pfam" id="PF01323"/>
    </source>
</evidence>
<dbReference type="PANTHER" id="PTHR42943:SF2">
    <property type="entry name" value="GLUTATHIONE S-TRANSFERASE KAPPA 1"/>
    <property type="match status" value="1"/>
</dbReference>
<comment type="caution">
    <text evidence="3">The sequence shown here is derived from an EMBL/GenBank/DDBJ whole genome shotgun (WGS) entry which is preliminary data.</text>
</comment>
<dbReference type="GO" id="GO:0016853">
    <property type="term" value="F:isomerase activity"/>
    <property type="evidence" value="ECO:0007669"/>
    <property type="project" value="UniProtKB-KW"/>
</dbReference>
<accession>A0ABX2T9F2</accession>
<comment type="catalytic activity">
    <reaction evidence="1">
        <text>2-hydroxychromene-2-carboxylate = (3E)-4-(2-hydroxyphenyl)-2-oxobut-3-enoate</text>
        <dbReference type="Rhea" id="RHEA:27401"/>
        <dbReference type="ChEBI" id="CHEBI:59350"/>
        <dbReference type="ChEBI" id="CHEBI:59353"/>
        <dbReference type="EC" id="5.99.1.4"/>
    </reaction>
</comment>
<dbReference type="PIRSF" id="PIRSF006386">
    <property type="entry name" value="HCCAis_GSTk"/>
    <property type="match status" value="1"/>
</dbReference>
<protein>
    <recommendedName>
        <fullName evidence="1">2-hydroxychromene-2-carboxylate isomerase</fullName>
        <ecNumber evidence="1">5.99.1.4</ecNumber>
    </recommendedName>
</protein>
<dbReference type="RefSeq" id="WP_180282723.1">
    <property type="nucleotide sequence ID" value="NZ_JABFDB010000010.1"/>
</dbReference>
<evidence type="ECO:0000313" key="4">
    <source>
        <dbReference type="Proteomes" id="UP000584642"/>
    </source>
</evidence>
<dbReference type="Gene3D" id="3.40.30.10">
    <property type="entry name" value="Glutaredoxin"/>
    <property type="match status" value="1"/>
</dbReference>
<dbReference type="Proteomes" id="UP000584642">
    <property type="component" value="Unassembled WGS sequence"/>
</dbReference>